<evidence type="ECO:0000313" key="2">
    <source>
        <dbReference type="Proteomes" id="UP000613401"/>
    </source>
</evidence>
<reference evidence="1" key="2">
    <citation type="submission" date="2020-03" db="EMBL/GenBank/DDBJ databases">
        <authorList>
            <person name="Fu F.-F."/>
            <person name="Chen J."/>
        </authorList>
    </citation>
    <scope>NUCLEOTIDE SEQUENCE</scope>
    <source>
        <strain evidence="1">Lc1</strain>
    </source>
</reference>
<dbReference type="AlphaFoldDB" id="A0A8H4CRF0"/>
<dbReference type="GeneID" id="69018004"/>
<dbReference type="GO" id="GO:0016705">
    <property type="term" value="F:oxidoreductase activity, acting on paired donors, with incorporation or reduction of molecular oxygen"/>
    <property type="evidence" value="ECO:0007669"/>
    <property type="project" value="InterPro"/>
</dbReference>
<protein>
    <submittedName>
        <fullName evidence="1">Uncharacterized protein</fullName>
    </submittedName>
</protein>
<gene>
    <name evidence="1" type="ORF">GCG54_00010877</name>
</gene>
<name>A0A8H4CRF0_COLGL</name>
<organism evidence="1 2">
    <name type="scientific">Colletotrichum gloeosporioides</name>
    <name type="common">Anthracnose fungus</name>
    <name type="synonym">Glomerella cingulata</name>
    <dbReference type="NCBI Taxonomy" id="474922"/>
    <lineage>
        <taxon>Eukaryota</taxon>
        <taxon>Fungi</taxon>
        <taxon>Dikarya</taxon>
        <taxon>Ascomycota</taxon>
        <taxon>Pezizomycotina</taxon>
        <taxon>Sordariomycetes</taxon>
        <taxon>Hypocreomycetidae</taxon>
        <taxon>Glomerellales</taxon>
        <taxon>Glomerellaceae</taxon>
        <taxon>Colletotrichum</taxon>
        <taxon>Colletotrichum gloeosporioides species complex</taxon>
    </lineage>
</organism>
<dbReference type="GO" id="GO:0004497">
    <property type="term" value="F:monooxygenase activity"/>
    <property type="evidence" value="ECO:0007669"/>
    <property type="project" value="InterPro"/>
</dbReference>
<dbReference type="Gene3D" id="1.10.630.10">
    <property type="entry name" value="Cytochrome P450"/>
    <property type="match status" value="1"/>
</dbReference>
<dbReference type="EMBL" id="WVTB01000017">
    <property type="protein sequence ID" value="KAF3808688.1"/>
    <property type="molecule type" value="Genomic_DNA"/>
</dbReference>
<sequence>MASGILLRFAGFSETITLECELGILNFKANRELVKDLMTPNFLNTVSAPAIYSNTLRLVELWKLKAKKAGGLPFQADKDINMATFDIIKEVALGEGDSENTTEAYIKIIHQPGAQT</sequence>
<keyword evidence="2" id="KW-1185">Reference proteome</keyword>
<dbReference type="GO" id="GO:0020037">
    <property type="term" value="F:heme binding"/>
    <property type="evidence" value="ECO:0007669"/>
    <property type="project" value="InterPro"/>
</dbReference>
<comment type="caution">
    <text evidence="1">The sequence shown here is derived from an EMBL/GenBank/DDBJ whole genome shotgun (WGS) entry which is preliminary data.</text>
</comment>
<accession>A0A8H4CRF0</accession>
<dbReference type="Proteomes" id="UP000613401">
    <property type="component" value="Unassembled WGS sequence"/>
</dbReference>
<reference evidence="1" key="1">
    <citation type="journal article" date="2020" name="Phytopathology">
        <title>Genome sequence and comparative analysis of Colletotrichum gloeosporioides isolated from Liriodendron leaves.</title>
        <authorList>
            <person name="Fu F.F."/>
            <person name="Hao Z."/>
            <person name="Wang P."/>
            <person name="Lu Y."/>
            <person name="Xue L.J."/>
            <person name="Wei G."/>
            <person name="Tian Y."/>
            <person name="Baishi H."/>
            <person name="Xu H."/>
            <person name="Shi J."/>
            <person name="Cheng T."/>
            <person name="Wang G."/>
            <person name="Yi Y."/>
            <person name="Chen J."/>
        </authorList>
    </citation>
    <scope>NUCLEOTIDE SEQUENCE</scope>
    <source>
        <strain evidence="1">Lc1</strain>
    </source>
</reference>
<proteinExistence type="predicted"/>
<evidence type="ECO:0000313" key="1">
    <source>
        <dbReference type="EMBL" id="KAF3808688.1"/>
    </source>
</evidence>
<dbReference type="GO" id="GO:0005506">
    <property type="term" value="F:iron ion binding"/>
    <property type="evidence" value="ECO:0007669"/>
    <property type="project" value="InterPro"/>
</dbReference>
<dbReference type="RefSeq" id="XP_045267847.1">
    <property type="nucleotide sequence ID" value="XM_045410789.1"/>
</dbReference>
<dbReference type="InterPro" id="IPR036396">
    <property type="entry name" value="Cyt_P450_sf"/>
</dbReference>